<dbReference type="Proteomes" id="UP000670092">
    <property type="component" value="Unassembled WGS sequence"/>
</dbReference>
<comment type="caution">
    <text evidence="2">The sequence shown here is derived from an EMBL/GenBank/DDBJ whole genome shotgun (WGS) entry which is preliminary data.</text>
</comment>
<feature type="compositionally biased region" description="Basic and acidic residues" evidence="1">
    <location>
        <begin position="11"/>
        <end position="22"/>
    </location>
</feature>
<name>A0A8H8CXF0_AJECA</name>
<dbReference type="EMBL" id="JAEVHI010000004">
    <property type="protein sequence ID" value="KAG5293540.1"/>
    <property type="molecule type" value="Genomic_DNA"/>
</dbReference>
<dbReference type="VEuPathDB" id="FungiDB:I7I52_04888"/>
<organism evidence="2 3">
    <name type="scientific">Ajellomyces capsulatus</name>
    <name type="common">Darling's disease fungus</name>
    <name type="synonym">Histoplasma capsulatum</name>
    <dbReference type="NCBI Taxonomy" id="5037"/>
    <lineage>
        <taxon>Eukaryota</taxon>
        <taxon>Fungi</taxon>
        <taxon>Dikarya</taxon>
        <taxon>Ascomycota</taxon>
        <taxon>Pezizomycotina</taxon>
        <taxon>Eurotiomycetes</taxon>
        <taxon>Eurotiomycetidae</taxon>
        <taxon>Onygenales</taxon>
        <taxon>Ajellomycetaceae</taxon>
        <taxon>Histoplasma</taxon>
    </lineage>
</organism>
<gene>
    <name evidence="2" type="ORF">I7I52_04888</name>
</gene>
<feature type="region of interest" description="Disordered" evidence="1">
    <location>
        <begin position="1"/>
        <end position="22"/>
    </location>
</feature>
<evidence type="ECO:0000313" key="3">
    <source>
        <dbReference type="Proteomes" id="UP000670092"/>
    </source>
</evidence>
<proteinExistence type="predicted"/>
<evidence type="ECO:0000313" key="2">
    <source>
        <dbReference type="EMBL" id="KAG5293540.1"/>
    </source>
</evidence>
<dbReference type="AlphaFoldDB" id="A0A8H8CXF0"/>
<sequence>MPVFGNEVEDKEVQESSQHKEQNRTRYDGYLEQNFQLLGPFYNIYYVAKHWCLSKKKQKKITPRLLWSRHFGLPAATAKSAVMIARALGLACVRPCLTGINITNAQHRRKEAGSFCLSCRHAAACEEKLLKDVAHPPHC</sequence>
<protein>
    <submittedName>
        <fullName evidence="2">Uncharacterized protein</fullName>
    </submittedName>
</protein>
<evidence type="ECO:0000256" key="1">
    <source>
        <dbReference type="SAM" id="MobiDB-lite"/>
    </source>
</evidence>
<accession>A0A8H8CXF0</accession>
<reference evidence="2 3" key="1">
    <citation type="submission" date="2021-01" db="EMBL/GenBank/DDBJ databases">
        <title>Chromosome-level genome assembly of a human fungal pathogen reveals clustering of transcriptionally co-regulated genes.</title>
        <authorList>
            <person name="Voorhies M."/>
            <person name="Cohen S."/>
            <person name="Shea T.P."/>
            <person name="Petrus S."/>
            <person name="Munoz J.F."/>
            <person name="Poplawski S."/>
            <person name="Goldman W.E."/>
            <person name="Michael T."/>
            <person name="Cuomo C.A."/>
            <person name="Sil A."/>
            <person name="Beyhan S."/>
        </authorList>
    </citation>
    <scope>NUCLEOTIDE SEQUENCE [LARGE SCALE GENOMIC DNA]</scope>
    <source>
        <strain evidence="2 3">G184AR</strain>
    </source>
</reference>